<protein>
    <submittedName>
        <fullName evidence="1">Uncharacterized protein</fullName>
    </submittedName>
</protein>
<dbReference type="SUPFAM" id="SSF48371">
    <property type="entry name" value="ARM repeat"/>
    <property type="match status" value="1"/>
</dbReference>
<dbReference type="OrthoDB" id="2357318at2759"/>
<accession>A0A9P6VYK1</accession>
<dbReference type="PANTHER" id="PTHR39214">
    <property type="entry name" value="MICROBODY (PEROXISOME) BIOGENESIS PROTEIN PEROXIN 8 (EUROFUNG)"/>
    <property type="match status" value="1"/>
</dbReference>
<name>A0A9P6VYK1_MAUEX</name>
<gene>
    <name evidence="1" type="ORF">C6P45_002452</name>
</gene>
<comment type="caution">
    <text evidence="1">The sequence shown here is derived from an EMBL/GenBank/DDBJ whole genome shotgun (WGS) entry which is preliminary data.</text>
</comment>
<dbReference type="AlphaFoldDB" id="A0A9P6VYK1"/>
<dbReference type="Proteomes" id="UP000750334">
    <property type="component" value="Unassembled WGS sequence"/>
</dbReference>
<keyword evidence="2" id="KW-1185">Reference proteome</keyword>
<dbReference type="PANTHER" id="PTHR39214:SF1">
    <property type="entry name" value="MICROBODY (PEROXISOME) BIOGENESIS PROTEIN PEROXIN 8 (EUROFUNG)"/>
    <property type="match status" value="1"/>
</dbReference>
<sequence length="585" mass="68207">MDSADVRHIITLLKSQNSIKNGTVPAILNNLVYYIPRVQITSDLVNLCESFFESTILGDIDPLELFEAGRSIFKWKAQVSEPTIPLSRFFAIWNQCFMNCKAWTLPKIAIVCGILTLKDEYQVLQKSYFIDDSGHINSMFRSWREDLFMPLWIGLFKQSLDHHDDLTELLTVFYSTICERNDISKKTMEPLWTVMSYSCIQLLTKKVYEPYEIILKNKFYMENLNNLTKMLQYSMSKTDTECISNIFDDLIEISVNMAQREEDSSMPNKSYDNPFYSRKFIGLILTIRACLESRPKYVPVEWYRKTLVILFNLNFIAQDFGSVGFESYEFVQSVSIYGLIKDTPNKNMIFSLINTFQQFTNPGLKYPNKINDSRVIFLLEFLDGINKRSPQVDFKFLHETAWPIVSLYLTNRSQDIRENAHTAMLSLLLNTSNDIQSLQWKRNRLLEYSSMVINQYESGYLSKEQLHVIFETVGLCLPVIGDLDKDIVMTLLHLVYRAVINSSGKDHIISKELIKCLSYILPYCDPLHITDWLDNTSQLSQQSNLSKSDKEEIWQSMWLVISMMRNDEALKWWYLNAAAPDRCRL</sequence>
<proteinExistence type="predicted"/>
<dbReference type="InterPro" id="IPR055334">
    <property type="entry name" value="PEX8-like"/>
</dbReference>
<evidence type="ECO:0000313" key="1">
    <source>
        <dbReference type="EMBL" id="KAG0657347.1"/>
    </source>
</evidence>
<evidence type="ECO:0000313" key="2">
    <source>
        <dbReference type="Proteomes" id="UP000750334"/>
    </source>
</evidence>
<dbReference type="EMBL" id="PUHR01000238">
    <property type="protein sequence ID" value="KAG0657347.1"/>
    <property type="molecule type" value="Genomic_DNA"/>
</dbReference>
<reference evidence="1 2" key="1">
    <citation type="submission" date="2020-11" db="EMBL/GenBank/DDBJ databases">
        <title>Kefir isolates.</title>
        <authorList>
            <person name="Marcisauskas S."/>
            <person name="Kim Y."/>
            <person name="Blasche S."/>
        </authorList>
    </citation>
    <scope>NUCLEOTIDE SEQUENCE [LARGE SCALE GENOMIC DNA]</scope>
    <source>
        <strain evidence="1 2">OG2</strain>
    </source>
</reference>
<dbReference type="InterPro" id="IPR016024">
    <property type="entry name" value="ARM-type_fold"/>
</dbReference>
<organism evidence="1 2">
    <name type="scientific">Maudiozyma exigua</name>
    <name type="common">Yeast</name>
    <name type="synonym">Kazachstania exigua</name>
    <dbReference type="NCBI Taxonomy" id="34358"/>
    <lineage>
        <taxon>Eukaryota</taxon>
        <taxon>Fungi</taxon>
        <taxon>Dikarya</taxon>
        <taxon>Ascomycota</taxon>
        <taxon>Saccharomycotina</taxon>
        <taxon>Saccharomycetes</taxon>
        <taxon>Saccharomycetales</taxon>
        <taxon>Saccharomycetaceae</taxon>
        <taxon>Maudiozyma</taxon>
    </lineage>
</organism>